<keyword evidence="4" id="KW-0001">2Fe-2S</keyword>
<evidence type="ECO:0000256" key="3">
    <source>
        <dbReference type="ARBA" id="ARBA00022630"/>
    </source>
</evidence>
<gene>
    <name evidence="12" type="ORF">MNBD_GAMMA26-242</name>
</gene>
<dbReference type="PROSITE" id="PS51384">
    <property type="entry name" value="FAD_FR"/>
    <property type="match status" value="1"/>
</dbReference>
<keyword evidence="3" id="KW-0285">Flavoprotein</keyword>
<dbReference type="InterPro" id="IPR037117">
    <property type="entry name" value="Dihydroorotate_DH_ele_sf"/>
</dbReference>
<comment type="similarity">
    <text evidence="1">Belongs to the PyrK family.</text>
</comment>
<evidence type="ECO:0000256" key="8">
    <source>
        <dbReference type="ARBA" id="ARBA00023004"/>
    </source>
</evidence>
<keyword evidence="9" id="KW-0411">Iron-sulfur</keyword>
<dbReference type="Gene3D" id="2.40.30.10">
    <property type="entry name" value="Translation factors"/>
    <property type="match status" value="1"/>
</dbReference>
<comment type="cofactor">
    <cofactor evidence="10">
        <name>[2Fe-2S] cluster</name>
        <dbReference type="ChEBI" id="CHEBI:190135"/>
    </cofactor>
</comment>
<dbReference type="GO" id="GO:0050660">
    <property type="term" value="F:flavin adenine dinucleotide binding"/>
    <property type="evidence" value="ECO:0007669"/>
    <property type="project" value="InterPro"/>
</dbReference>
<accession>A0A3B1AKW5</accession>
<evidence type="ECO:0000259" key="11">
    <source>
        <dbReference type="PROSITE" id="PS51384"/>
    </source>
</evidence>
<evidence type="ECO:0000256" key="10">
    <source>
        <dbReference type="ARBA" id="ARBA00034078"/>
    </source>
</evidence>
<dbReference type="InterPro" id="IPR012165">
    <property type="entry name" value="Cyt_c3_hydrogenase_gsu"/>
</dbReference>
<evidence type="ECO:0000256" key="6">
    <source>
        <dbReference type="ARBA" id="ARBA00022827"/>
    </source>
</evidence>
<dbReference type="GO" id="GO:0004589">
    <property type="term" value="F:dihydroorotate dehydrogenase (NAD+) activity"/>
    <property type="evidence" value="ECO:0007669"/>
    <property type="project" value="UniProtKB-EC"/>
</dbReference>
<protein>
    <submittedName>
        <fullName evidence="12">Dihydroorotate dehydrogenase (NAD(+)), electron transfer subunit</fullName>
        <ecNumber evidence="12">1.3.1.14</ecNumber>
    </submittedName>
</protein>
<name>A0A3B1AKW5_9ZZZZ</name>
<dbReference type="PANTHER" id="PTHR43513:SF3">
    <property type="entry name" value="DIHYDROOROTATE DEHYDROGENASE B (NAD(+)), ELECTRON TRANSFER SUBUNIT-RELATED"/>
    <property type="match status" value="1"/>
</dbReference>
<dbReference type="Pfam" id="PF10418">
    <property type="entry name" value="DHODB_Fe-S_bind"/>
    <property type="match status" value="1"/>
</dbReference>
<dbReference type="InterPro" id="IPR050353">
    <property type="entry name" value="PyrK_electron_transfer"/>
</dbReference>
<dbReference type="GO" id="GO:0051537">
    <property type="term" value="F:2 iron, 2 sulfur cluster binding"/>
    <property type="evidence" value="ECO:0007669"/>
    <property type="project" value="UniProtKB-KW"/>
</dbReference>
<reference evidence="12" key="1">
    <citation type="submission" date="2018-06" db="EMBL/GenBank/DDBJ databases">
        <authorList>
            <person name="Zhirakovskaya E."/>
        </authorList>
    </citation>
    <scope>NUCLEOTIDE SEQUENCE</scope>
</reference>
<evidence type="ECO:0000256" key="9">
    <source>
        <dbReference type="ARBA" id="ARBA00023014"/>
    </source>
</evidence>
<dbReference type="InterPro" id="IPR019480">
    <property type="entry name" value="Dihydroorotate_DH_Fe-S-bd"/>
</dbReference>
<dbReference type="CDD" id="cd06218">
    <property type="entry name" value="DHOD_e_trans"/>
    <property type="match status" value="1"/>
</dbReference>
<keyword evidence="7" id="KW-0249">Electron transport</keyword>
<keyword evidence="8" id="KW-0408">Iron</keyword>
<evidence type="ECO:0000256" key="5">
    <source>
        <dbReference type="ARBA" id="ARBA00022723"/>
    </source>
</evidence>
<keyword evidence="5" id="KW-0479">Metal-binding</keyword>
<dbReference type="InterPro" id="IPR017927">
    <property type="entry name" value="FAD-bd_FR_type"/>
</dbReference>
<dbReference type="PANTHER" id="PTHR43513">
    <property type="entry name" value="DIHYDROOROTATE DEHYDROGENASE B (NAD(+)), ELECTRON TRANSFER SUBUNIT"/>
    <property type="match status" value="1"/>
</dbReference>
<evidence type="ECO:0000313" key="12">
    <source>
        <dbReference type="EMBL" id="VAX06499.1"/>
    </source>
</evidence>
<keyword evidence="6" id="KW-0274">FAD</keyword>
<dbReference type="GO" id="GO:0006221">
    <property type="term" value="P:pyrimidine nucleotide biosynthetic process"/>
    <property type="evidence" value="ECO:0007669"/>
    <property type="project" value="InterPro"/>
</dbReference>
<dbReference type="GO" id="GO:0046872">
    <property type="term" value="F:metal ion binding"/>
    <property type="evidence" value="ECO:0007669"/>
    <property type="project" value="UniProtKB-KW"/>
</dbReference>
<evidence type="ECO:0000256" key="1">
    <source>
        <dbReference type="ARBA" id="ARBA00006422"/>
    </source>
</evidence>
<organism evidence="12">
    <name type="scientific">hydrothermal vent metagenome</name>
    <dbReference type="NCBI Taxonomy" id="652676"/>
    <lineage>
        <taxon>unclassified sequences</taxon>
        <taxon>metagenomes</taxon>
        <taxon>ecological metagenomes</taxon>
    </lineage>
</organism>
<feature type="domain" description="FAD-binding FR-type" evidence="11">
    <location>
        <begin position="4"/>
        <end position="107"/>
    </location>
</feature>
<dbReference type="InterPro" id="IPR017938">
    <property type="entry name" value="Riboflavin_synthase-like_b-brl"/>
</dbReference>
<proteinExistence type="inferred from homology"/>
<dbReference type="SUPFAM" id="SSF63380">
    <property type="entry name" value="Riboflavin synthase domain-like"/>
    <property type="match status" value="1"/>
</dbReference>
<keyword evidence="12" id="KW-0560">Oxidoreductase</keyword>
<sequence length="288" mass="31298">MNKPHRDTIFLEEAEILSHQAFDGGQHILRMQAPECANHAQPGSFVHLQVDPQRPLRRPISIMRVSASSGWVELLYKTVGAGTKLLANRKPGEKISILGPIGQPFNTSARRPLLIGGGVGMPPMIFLAERLRDKADTHPFVILGSEVPFPFRPEPSKILIPGLPGEVIGAQPLLDSWGIPSRLTSLQGYPGCFDGYVTDLARHWLTSLDDVIRAEVEILSCGPHPMLEAVAALANEFSLPCQVSLEEFMACGVGGCAGCVVPVRSETTQTMQRVCVDGPVFDANQVFF</sequence>
<dbReference type="EMBL" id="UOFX01000012">
    <property type="protein sequence ID" value="VAX06499.1"/>
    <property type="molecule type" value="Genomic_DNA"/>
</dbReference>
<dbReference type="SUPFAM" id="SSF52343">
    <property type="entry name" value="Ferredoxin reductase-like, C-terminal NADP-linked domain"/>
    <property type="match status" value="1"/>
</dbReference>
<dbReference type="Gene3D" id="2.10.240.10">
    <property type="entry name" value="Dihydroorotate dehydrogenase, electron transfer subunit"/>
    <property type="match status" value="1"/>
</dbReference>
<evidence type="ECO:0000256" key="7">
    <source>
        <dbReference type="ARBA" id="ARBA00022982"/>
    </source>
</evidence>
<keyword evidence="2" id="KW-0813">Transport</keyword>
<dbReference type="Gene3D" id="3.40.50.80">
    <property type="entry name" value="Nucleotide-binding domain of ferredoxin-NADP reductase (FNR) module"/>
    <property type="match status" value="1"/>
</dbReference>
<dbReference type="EC" id="1.3.1.14" evidence="12"/>
<dbReference type="InterPro" id="IPR039261">
    <property type="entry name" value="FNR_nucleotide-bd"/>
</dbReference>
<dbReference type="PIRSF" id="PIRSF006816">
    <property type="entry name" value="Cyc3_hyd_g"/>
    <property type="match status" value="1"/>
</dbReference>
<evidence type="ECO:0000256" key="2">
    <source>
        <dbReference type="ARBA" id="ARBA00022448"/>
    </source>
</evidence>
<dbReference type="AlphaFoldDB" id="A0A3B1AKW5"/>
<evidence type="ECO:0000256" key="4">
    <source>
        <dbReference type="ARBA" id="ARBA00022714"/>
    </source>
</evidence>